<dbReference type="GeneID" id="28817047"/>
<evidence type="ECO:0000313" key="2">
    <source>
        <dbReference type="Proteomes" id="UP000070700"/>
    </source>
</evidence>
<evidence type="ECO:0000313" key="1">
    <source>
        <dbReference type="EMBL" id="KUJ06519.1"/>
    </source>
</evidence>
<keyword evidence="2" id="KW-1185">Reference proteome</keyword>
<organism evidence="1 2">
    <name type="scientific">Mollisia scopiformis</name>
    <name type="common">Conifer needle endophyte fungus</name>
    <name type="synonym">Phialocephala scopiformis</name>
    <dbReference type="NCBI Taxonomy" id="149040"/>
    <lineage>
        <taxon>Eukaryota</taxon>
        <taxon>Fungi</taxon>
        <taxon>Dikarya</taxon>
        <taxon>Ascomycota</taxon>
        <taxon>Pezizomycotina</taxon>
        <taxon>Leotiomycetes</taxon>
        <taxon>Helotiales</taxon>
        <taxon>Mollisiaceae</taxon>
        <taxon>Mollisia</taxon>
    </lineage>
</organism>
<dbReference type="AlphaFoldDB" id="A0A132B3A3"/>
<name>A0A132B3A3_MOLSC</name>
<accession>A0A132B3A3</accession>
<reference evidence="1 2" key="1">
    <citation type="submission" date="2015-10" db="EMBL/GenBank/DDBJ databases">
        <title>Full genome of DAOMC 229536 Phialocephala scopiformis, a fungal endophyte of spruce producing the potent anti-insectan compound rugulosin.</title>
        <authorList>
            <consortium name="DOE Joint Genome Institute"/>
            <person name="Walker A.K."/>
            <person name="Frasz S.L."/>
            <person name="Seifert K.A."/>
            <person name="Miller J.D."/>
            <person name="Mondo S.J."/>
            <person name="Labutti K."/>
            <person name="Lipzen A."/>
            <person name="Dockter R."/>
            <person name="Kennedy M."/>
            <person name="Grigoriev I.V."/>
            <person name="Spatafora J.W."/>
        </authorList>
    </citation>
    <scope>NUCLEOTIDE SEQUENCE [LARGE SCALE GENOMIC DNA]</scope>
    <source>
        <strain evidence="1 2">CBS 120377</strain>
    </source>
</reference>
<dbReference type="Proteomes" id="UP000070700">
    <property type="component" value="Unassembled WGS sequence"/>
</dbReference>
<dbReference type="KEGG" id="psco:LY89DRAFT_410719"/>
<protein>
    <submittedName>
        <fullName evidence="1">Uncharacterized protein</fullName>
    </submittedName>
</protein>
<proteinExistence type="predicted"/>
<gene>
    <name evidence="1" type="ORF">LY89DRAFT_410719</name>
</gene>
<dbReference type="EMBL" id="KQ947446">
    <property type="protein sequence ID" value="KUJ06519.1"/>
    <property type="molecule type" value="Genomic_DNA"/>
</dbReference>
<dbReference type="InParanoid" id="A0A132B3A3"/>
<sequence length="98" mass="10897">MWIKTKSLFRNSLATASYCSIAFPRQTLAPSAVASRNESRNGFESWITVSKDLASGFTSSTFSRCWPKNQPKASASKLSFKAQVRIRGRFWAPNISSS</sequence>
<dbReference type="RefSeq" id="XP_018060874.1">
    <property type="nucleotide sequence ID" value="XM_018207321.1"/>
</dbReference>